<organism evidence="3 4">
    <name type="scientific">Imshaugia aleurites</name>
    <dbReference type="NCBI Taxonomy" id="172621"/>
    <lineage>
        <taxon>Eukaryota</taxon>
        <taxon>Fungi</taxon>
        <taxon>Dikarya</taxon>
        <taxon>Ascomycota</taxon>
        <taxon>Pezizomycotina</taxon>
        <taxon>Lecanoromycetes</taxon>
        <taxon>OSLEUM clade</taxon>
        <taxon>Lecanoromycetidae</taxon>
        <taxon>Lecanorales</taxon>
        <taxon>Lecanorineae</taxon>
        <taxon>Parmeliaceae</taxon>
        <taxon>Imshaugia</taxon>
    </lineage>
</organism>
<gene>
    <name evidence="3" type="ORF">IMSHALPRED_002090</name>
</gene>
<dbReference type="AlphaFoldDB" id="A0A8H3J4K7"/>
<dbReference type="Pfam" id="PF13577">
    <property type="entry name" value="SnoaL_4"/>
    <property type="match status" value="1"/>
</dbReference>
<evidence type="ECO:0000256" key="1">
    <source>
        <dbReference type="SAM" id="SignalP"/>
    </source>
</evidence>
<keyword evidence="1" id="KW-0732">Signal</keyword>
<reference evidence="3" key="1">
    <citation type="submission" date="2021-03" db="EMBL/GenBank/DDBJ databases">
        <authorList>
            <person name="Tagirdzhanova G."/>
        </authorList>
    </citation>
    <scope>NUCLEOTIDE SEQUENCE</scope>
</reference>
<name>A0A8H3J4K7_9LECA</name>
<dbReference type="Proteomes" id="UP000664534">
    <property type="component" value="Unassembled WGS sequence"/>
</dbReference>
<evidence type="ECO:0000313" key="4">
    <source>
        <dbReference type="Proteomes" id="UP000664534"/>
    </source>
</evidence>
<sequence length="203" mass="22489">MCTSSRCSILLLLTLSLTTTVSEAIEARSLPEPTFASNLTTAIPFDSLPTTYPRSLEPQNPIIENQIRDTLAHYPLAIDGKNFAALDLVFTQDVVANYSEPLGVLTGLPSVISSLQSSLSPVRTQHAFSTQLIEILEGESTARSLTYYTASHFGQGDYYGQVLYAYGQYQDDWIRTCCPEEWRIKARTLVFMGPYIGNLSVFT</sequence>
<dbReference type="EMBL" id="CAJPDT010000133">
    <property type="protein sequence ID" value="CAF9940588.1"/>
    <property type="molecule type" value="Genomic_DNA"/>
</dbReference>
<evidence type="ECO:0000313" key="3">
    <source>
        <dbReference type="EMBL" id="CAF9940588.1"/>
    </source>
</evidence>
<proteinExistence type="predicted"/>
<feature type="domain" description="SnoaL-like" evidence="2">
    <location>
        <begin position="65"/>
        <end position="188"/>
    </location>
</feature>
<dbReference type="SUPFAM" id="SSF54427">
    <property type="entry name" value="NTF2-like"/>
    <property type="match status" value="1"/>
</dbReference>
<dbReference type="OrthoDB" id="2148716at2759"/>
<protein>
    <recommendedName>
        <fullName evidence="2">SnoaL-like domain-containing protein</fullName>
    </recommendedName>
</protein>
<accession>A0A8H3J4K7</accession>
<dbReference type="InterPro" id="IPR037401">
    <property type="entry name" value="SnoaL-like"/>
</dbReference>
<evidence type="ECO:0000259" key="2">
    <source>
        <dbReference type="Pfam" id="PF13577"/>
    </source>
</evidence>
<dbReference type="CDD" id="cd00531">
    <property type="entry name" value="NTF2_like"/>
    <property type="match status" value="1"/>
</dbReference>
<dbReference type="Gene3D" id="3.10.450.50">
    <property type="match status" value="1"/>
</dbReference>
<comment type="caution">
    <text evidence="3">The sequence shown here is derived from an EMBL/GenBank/DDBJ whole genome shotgun (WGS) entry which is preliminary data.</text>
</comment>
<feature type="chain" id="PRO_5033987861" description="SnoaL-like domain-containing protein" evidence="1">
    <location>
        <begin position="25"/>
        <end position="203"/>
    </location>
</feature>
<dbReference type="InterPro" id="IPR032710">
    <property type="entry name" value="NTF2-like_dom_sf"/>
</dbReference>
<feature type="signal peptide" evidence="1">
    <location>
        <begin position="1"/>
        <end position="24"/>
    </location>
</feature>
<keyword evidence="4" id="KW-1185">Reference proteome</keyword>